<gene>
    <name evidence="2" type="ORF">FYJ25_01355</name>
</gene>
<accession>A0A6N7XW39</accession>
<dbReference type="Proteomes" id="UP000433359">
    <property type="component" value="Unassembled WGS sequence"/>
</dbReference>
<dbReference type="RefSeq" id="WP_154580341.1">
    <property type="nucleotide sequence ID" value="NZ_VULP01000001.1"/>
</dbReference>
<feature type="transmembrane region" description="Helical" evidence="1">
    <location>
        <begin position="124"/>
        <end position="141"/>
    </location>
</feature>
<feature type="transmembrane region" description="Helical" evidence="1">
    <location>
        <begin position="61"/>
        <end position="80"/>
    </location>
</feature>
<feature type="transmembrane region" description="Helical" evidence="1">
    <location>
        <begin position="92"/>
        <end position="112"/>
    </location>
</feature>
<dbReference type="Pfam" id="PF03419">
    <property type="entry name" value="Peptidase_U4"/>
    <property type="match status" value="1"/>
</dbReference>
<proteinExistence type="predicted"/>
<reference evidence="2 3" key="1">
    <citation type="submission" date="2019-08" db="EMBL/GenBank/DDBJ databases">
        <title>In-depth cultivation of the pig gut microbiome towards novel bacterial diversity and tailored functional studies.</title>
        <authorList>
            <person name="Wylensek D."/>
            <person name="Hitch T.C.A."/>
            <person name="Clavel T."/>
        </authorList>
    </citation>
    <scope>NUCLEOTIDE SEQUENCE [LARGE SCALE GENOMIC DNA]</scope>
    <source>
        <strain evidence="2 3">BSM-383-APC-4H</strain>
    </source>
</reference>
<dbReference type="GO" id="GO:0006508">
    <property type="term" value="P:proteolysis"/>
    <property type="evidence" value="ECO:0007669"/>
    <property type="project" value="InterPro"/>
</dbReference>
<evidence type="ECO:0000313" key="2">
    <source>
        <dbReference type="EMBL" id="MSU81039.1"/>
    </source>
</evidence>
<keyword evidence="1" id="KW-1133">Transmembrane helix</keyword>
<feature type="transmembrane region" description="Helical" evidence="1">
    <location>
        <begin position="37"/>
        <end position="55"/>
    </location>
</feature>
<dbReference type="InterPro" id="IPR005081">
    <property type="entry name" value="SpoIIGA"/>
</dbReference>
<comment type="caution">
    <text evidence="2">The sequence shown here is derived from an EMBL/GenBank/DDBJ whole genome shotgun (WGS) entry which is preliminary data.</text>
</comment>
<keyword evidence="1" id="KW-0812">Transmembrane</keyword>
<protein>
    <recommendedName>
        <fullName evidence="4">Sigma-E processing peptidase SpoIIGA</fullName>
    </recommendedName>
</protein>
<evidence type="ECO:0000313" key="3">
    <source>
        <dbReference type="Proteomes" id="UP000433359"/>
    </source>
</evidence>
<evidence type="ECO:0000256" key="1">
    <source>
        <dbReference type="SAM" id="Phobius"/>
    </source>
</evidence>
<dbReference type="GO" id="GO:0004190">
    <property type="term" value="F:aspartic-type endopeptidase activity"/>
    <property type="evidence" value="ECO:0007669"/>
    <property type="project" value="InterPro"/>
</dbReference>
<sequence length="305" mass="35281">MKQIHPILLQVCYNFVADYIILFFIKRDLFPEKKQSQIIKAAAIFSMTYVIWEWTTTGMSPVTRGILKWCSILALICRFFKITSVSLFRKTITVFLCYLFLMGGSVTFFLTYIQIDQVKAIKEAYKAIAVLFLSSGILLAYKRKQKQEKREEEARKNIYDIRISRKGKTITCRGFYDSGNLLTSRITGQGVCIITQEKAREILMPKEQQEVKKILTDSSESLSWRMWAKQFQEGMYILQYSSVGKKNAKMPGVMAEQIVVLKNEEVLVKTKGMLGISSEKFVEQNTFSILLPADIFEREKNRNII</sequence>
<dbReference type="AlphaFoldDB" id="A0A6N7XW39"/>
<dbReference type="EMBL" id="VULP01000001">
    <property type="protein sequence ID" value="MSU81039.1"/>
    <property type="molecule type" value="Genomic_DNA"/>
</dbReference>
<keyword evidence="1" id="KW-0472">Membrane</keyword>
<name>A0A6N7XW39_9FIRM</name>
<evidence type="ECO:0008006" key="4">
    <source>
        <dbReference type="Google" id="ProtNLM"/>
    </source>
</evidence>
<feature type="transmembrane region" description="Helical" evidence="1">
    <location>
        <begin position="6"/>
        <end position="25"/>
    </location>
</feature>
<dbReference type="GO" id="GO:0030436">
    <property type="term" value="P:asexual sporulation"/>
    <property type="evidence" value="ECO:0007669"/>
    <property type="project" value="InterPro"/>
</dbReference>
<organism evidence="2 3">
    <name type="scientific">Anaerobutyricum soehngenii</name>
    <dbReference type="NCBI Taxonomy" id="105843"/>
    <lineage>
        <taxon>Bacteria</taxon>
        <taxon>Bacillati</taxon>
        <taxon>Bacillota</taxon>
        <taxon>Clostridia</taxon>
        <taxon>Lachnospirales</taxon>
        <taxon>Lachnospiraceae</taxon>
        <taxon>Anaerobutyricum</taxon>
    </lineage>
</organism>